<organism evidence="1 2">
    <name type="scientific">Micropruina glycogenica</name>
    <dbReference type="NCBI Taxonomy" id="75385"/>
    <lineage>
        <taxon>Bacteria</taxon>
        <taxon>Bacillati</taxon>
        <taxon>Actinomycetota</taxon>
        <taxon>Actinomycetes</taxon>
        <taxon>Propionibacteriales</taxon>
        <taxon>Nocardioidaceae</taxon>
        <taxon>Micropruina</taxon>
    </lineage>
</organism>
<sequence length="68" mass="7382">MVNHIGVGTQAPESANLMRHMRVLGDRLIPDQPFSEPKEPSPGVQGTVLLVTAPSVTPDEIFSFRAEI</sequence>
<dbReference type="Proteomes" id="UP000238164">
    <property type="component" value="Chromosome 1"/>
</dbReference>
<name>A0A2N9JK81_9ACTN</name>
<accession>A0A2N9JK81</accession>
<dbReference type="EMBL" id="LT985188">
    <property type="protein sequence ID" value="SPD87867.1"/>
    <property type="molecule type" value="Genomic_DNA"/>
</dbReference>
<dbReference type="AlphaFoldDB" id="A0A2N9JK81"/>
<protein>
    <submittedName>
        <fullName evidence="1">Uncharacterized protein</fullName>
    </submittedName>
</protein>
<proteinExistence type="predicted"/>
<keyword evidence="2" id="KW-1185">Reference proteome</keyword>
<gene>
    <name evidence="1" type="ORF">MPLG2_2837</name>
</gene>
<reference evidence="1 2" key="1">
    <citation type="submission" date="2018-02" db="EMBL/GenBank/DDBJ databases">
        <authorList>
            <person name="Cohen D.B."/>
            <person name="Kent A.D."/>
        </authorList>
    </citation>
    <scope>NUCLEOTIDE SEQUENCE [LARGE SCALE GENOMIC DNA]</scope>
    <source>
        <strain evidence="1">1</strain>
    </source>
</reference>
<dbReference type="KEGG" id="mgg:MPLG2_2837"/>
<evidence type="ECO:0000313" key="2">
    <source>
        <dbReference type="Proteomes" id="UP000238164"/>
    </source>
</evidence>
<evidence type="ECO:0000313" key="1">
    <source>
        <dbReference type="EMBL" id="SPD87867.1"/>
    </source>
</evidence>